<gene>
    <name evidence="1" type="ORF">NQ176_g5514</name>
</gene>
<protein>
    <submittedName>
        <fullName evidence="1">Uncharacterized protein</fullName>
    </submittedName>
</protein>
<dbReference type="Proteomes" id="UP001143910">
    <property type="component" value="Unassembled WGS sequence"/>
</dbReference>
<sequence>MSSANTISPSTEDFLVSSKLHYQTPASPDYDTTRQVYALSHDRPSVIVRPRDAAEVSVLVKHCVAEGVPFVVRAGGHDLYGRSVVDGCLTIDVRDINHVEVDADRMTAEVGGGILLDRLLEELEKHRLHTPTGGIGSVGLVGWALSGGYGDSSAWGGLGLDNILAAKVVNAKGDLVEADDEMLKGIRGSGGFGIIVEVTIKVYPADEVRNPKSPSFSHLLFSLSLFFYYPCPLVSGKD</sequence>
<comment type="caution">
    <text evidence="1">The sequence shown here is derived from an EMBL/GenBank/DDBJ whole genome shotgun (WGS) entry which is preliminary data.</text>
</comment>
<accession>A0ACC1NAH4</accession>
<dbReference type="EMBL" id="JANJQO010000707">
    <property type="protein sequence ID" value="KAJ2975444.1"/>
    <property type="molecule type" value="Genomic_DNA"/>
</dbReference>
<name>A0ACC1NAH4_9HYPO</name>
<keyword evidence="2" id="KW-1185">Reference proteome</keyword>
<evidence type="ECO:0000313" key="2">
    <source>
        <dbReference type="Proteomes" id="UP001143910"/>
    </source>
</evidence>
<reference evidence="1" key="1">
    <citation type="submission" date="2022-08" db="EMBL/GenBank/DDBJ databases">
        <title>Genome Sequence of Lecanicillium fungicola.</title>
        <authorList>
            <person name="Buettner E."/>
        </authorList>
    </citation>
    <scope>NUCLEOTIDE SEQUENCE</scope>
    <source>
        <strain evidence="1">Babe33</strain>
    </source>
</reference>
<evidence type="ECO:0000313" key="1">
    <source>
        <dbReference type="EMBL" id="KAJ2975444.1"/>
    </source>
</evidence>
<organism evidence="1 2">
    <name type="scientific">Zarea fungicola</name>
    <dbReference type="NCBI Taxonomy" id="93591"/>
    <lineage>
        <taxon>Eukaryota</taxon>
        <taxon>Fungi</taxon>
        <taxon>Dikarya</taxon>
        <taxon>Ascomycota</taxon>
        <taxon>Pezizomycotina</taxon>
        <taxon>Sordariomycetes</taxon>
        <taxon>Hypocreomycetidae</taxon>
        <taxon>Hypocreales</taxon>
        <taxon>Cordycipitaceae</taxon>
        <taxon>Zarea</taxon>
    </lineage>
</organism>
<proteinExistence type="predicted"/>